<sequence length="79" mass="9197">MAITSLSYLYAGRHIGYPNILEHEGHLLVAFATDPKQKIKEVKIKITDLDNLQRIRTKNTTNLYYQLSIFNPHSLTIRR</sequence>
<dbReference type="Proteomes" id="UP000267585">
    <property type="component" value="Unassembled WGS sequence"/>
</dbReference>
<organism evidence="1 2">
    <name type="scientific">Arenibacter aquaticus</name>
    <dbReference type="NCBI Taxonomy" id="2489054"/>
    <lineage>
        <taxon>Bacteria</taxon>
        <taxon>Pseudomonadati</taxon>
        <taxon>Bacteroidota</taxon>
        <taxon>Flavobacteriia</taxon>
        <taxon>Flavobacteriales</taxon>
        <taxon>Flavobacteriaceae</taxon>
        <taxon>Arenibacter</taxon>
    </lineage>
</organism>
<comment type="caution">
    <text evidence="1">The sequence shown here is derived from an EMBL/GenBank/DDBJ whole genome shotgun (WGS) entry which is preliminary data.</text>
</comment>
<reference evidence="1 2" key="1">
    <citation type="submission" date="2018-11" db="EMBL/GenBank/DDBJ databases">
        <title>Arenibacter aquaticus sp.nov., a marine bacterium isolated from surface seawater in the South China Sea.</title>
        <authorList>
            <person name="Guo J."/>
            <person name="Sun J."/>
        </authorList>
    </citation>
    <scope>NUCLEOTIDE SEQUENCE [LARGE SCALE GENOMIC DNA]</scope>
    <source>
        <strain evidence="1 2">GUO666</strain>
    </source>
</reference>
<accession>A0A430K8U3</accession>
<dbReference type="AlphaFoldDB" id="A0A430K8U3"/>
<dbReference type="RefSeq" id="WP_126160682.1">
    <property type="nucleotide sequence ID" value="NZ_RQPJ01000001.1"/>
</dbReference>
<evidence type="ECO:0000313" key="1">
    <source>
        <dbReference type="EMBL" id="RTE55379.1"/>
    </source>
</evidence>
<protein>
    <submittedName>
        <fullName evidence="1">Uncharacterized protein</fullName>
    </submittedName>
</protein>
<dbReference type="OrthoDB" id="177453at2"/>
<dbReference type="EMBL" id="RQPJ01000001">
    <property type="protein sequence ID" value="RTE55379.1"/>
    <property type="molecule type" value="Genomic_DNA"/>
</dbReference>
<gene>
    <name evidence="1" type="ORF">EHW67_02075</name>
</gene>
<proteinExistence type="predicted"/>
<name>A0A430K8U3_9FLAO</name>
<evidence type="ECO:0000313" key="2">
    <source>
        <dbReference type="Proteomes" id="UP000267585"/>
    </source>
</evidence>
<keyword evidence="2" id="KW-1185">Reference proteome</keyword>